<dbReference type="GO" id="GO:0009636">
    <property type="term" value="P:response to toxic substance"/>
    <property type="evidence" value="ECO:0007669"/>
    <property type="project" value="TreeGrafter"/>
</dbReference>
<feature type="transmembrane region" description="Helical" evidence="1">
    <location>
        <begin position="83"/>
        <end position="102"/>
    </location>
</feature>
<feature type="domain" description="DUF1648" evidence="2">
    <location>
        <begin position="154"/>
        <end position="200"/>
    </location>
</feature>
<dbReference type="EMBL" id="CP081135">
    <property type="protein sequence ID" value="UEL47405.1"/>
    <property type="molecule type" value="Genomic_DNA"/>
</dbReference>
<evidence type="ECO:0000259" key="2">
    <source>
        <dbReference type="Pfam" id="PF07853"/>
    </source>
</evidence>
<name>A0AAX2ZG51_9FIRM</name>
<reference evidence="4 5" key="1">
    <citation type="journal article" date="2023" name="Int. J. Syst. Evol. Microbiol.">
        <title>Terrisporobacter hibernicus sp. nov., isolated from bovine faeces in Northern Ireland.</title>
        <authorList>
            <person name="Mitchell M."/>
            <person name="Nguyen S.V."/>
            <person name="Connor M."/>
            <person name="Fairley D.J."/>
            <person name="Donoghue O."/>
            <person name="Marshall H."/>
            <person name="Koolman L."/>
            <person name="McMullan G."/>
            <person name="Schaffer K.E."/>
            <person name="McGrath J.W."/>
            <person name="Fanning S."/>
        </authorList>
    </citation>
    <scope>NUCLEOTIDE SEQUENCE [LARGE SCALE GENOMIC DNA]</scope>
    <source>
        <strain evidence="4 5">MCA3</strain>
    </source>
</reference>
<sequence>MNSTMAVIINLPTLFLLYIMIYFTQSLSGKRQFYGVSLNSDYFTKDDFKALDKKFKLLVTIGFIVFAIITLICIYVFKAYEFSSIFPILVFCLYQFGVFVYIHNKVKALKKELSIEIKDLELERTPLVLDTDFINEKNRIIKKYSILFIIPVVVTVLMGIYTLTQYNSMPDIIPTHWGITGAPDAFSQKSPTSVLGPIIMSVGIGIIICISSIYSLKTRGKLNIDDIAKSKKLHLNYLKKFALTFFVLNLSCQVLFITILIATANASGVNVFVMCTCAISLILAAIYQTYLYYKSPSKSKSAVYSVDDDDNNWLLGTFYNNPNDPSLFVQKRFGVGWTVNIGNTKGKLLFISPFILIIFILIIAFGI</sequence>
<dbReference type="Pfam" id="PF07853">
    <property type="entry name" value="DUF1648"/>
    <property type="match status" value="1"/>
</dbReference>
<feature type="transmembrane region" description="Helical" evidence="1">
    <location>
        <begin position="6"/>
        <end position="24"/>
    </location>
</feature>
<dbReference type="PANTHER" id="PTHR37810">
    <property type="entry name" value="IMMUNITY PROTEIN SDPI"/>
    <property type="match status" value="1"/>
</dbReference>
<feature type="transmembrane region" description="Helical" evidence="1">
    <location>
        <begin position="194"/>
        <end position="216"/>
    </location>
</feature>
<keyword evidence="1" id="KW-0472">Membrane</keyword>
<dbReference type="InterPro" id="IPR012867">
    <property type="entry name" value="DUF1648"/>
</dbReference>
<protein>
    <submittedName>
        <fullName evidence="4">DUF1648 domain-containing protein</fullName>
    </submittedName>
</protein>
<organism evidence="4 5">
    <name type="scientific">Terrisporobacter hibernicus</name>
    <dbReference type="NCBI Taxonomy" id="2813371"/>
    <lineage>
        <taxon>Bacteria</taxon>
        <taxon>Bacillati</taxon>
        <taxon>Bacillota</taxon>
        <taxon>Clostridia</taxon>
        <taxon>Peptostreptococcales</taxon>
        <taxon>Peptostreptococcaceae</taxon>
        <taxon>Terrisporobacter</taxon>
    </lineage>
</organism>
<evidence type="ECO:0000313" key="4">
    <source>
        <dbReference type="EMBL" id="UEL47405.1"/>
    </source>
</evidence>
<feature type="transmembrane region" description="Helical" evidence="1">
    <location>
        <begin position="269"/>
        <end position="293"/>
    </location>
</feature>
<evidence type="ECO:0000313" key="5">
    <source>
        <dbReference type="Proteomes" id="UP001198983"/>
    </source>
</evidence>
<dbReference type="AlphaFoldDB" id="A0AAX2ZG51"/>
<evidence type="ECO:0000256" key="1">
    <source>
        <dbReference type="SAM" id="Phobius"/>
    </source>
</evidence>
<feature type="transmembrane region" description="Helical" evidence="1">
    <location>
        <begin position="57"/>
        <end position="77"/>
    </location>
</feature>
<feature type="transmembrane region" description="Helical" evidence="1">
    <location>
        <begin position="348"/>
        <end position="366"/>
    </location>
</feature>
<feature type="domain" description="DUF5808" evidence="3">
    <location>
        <begin position="322"/>
        <end position="347"/>
    </location>
</feature>
<proteinExistence type="predicted"/>
<dbReference type="PANTHER" id="PTHR37810:SF9">
    <property type="entry name" value="MEMBRANE PROTEIN"/>
    <property type="match status" value="1"/>
</dbReference>
<dbReference type="Proteomes" id="UP001198983">
    <property type="component" value="Chromosome"/>
</dbReference>
<dbReference type="Pfam" id="PF19124">
    <property type="entry name" value="DUF5808"/>
    <property type="match status" value="1"/>
</dbReference>
<dbReference type="KEGG" id="tem:JW646_17540"/>
<feature type="transmembrane region" description="Helical" evidence="1">
    <location>
        <begin position="144"/>
        <end position="164"/>
    </location>
</feature>
<dbReference type="InterPro" id="IPR043831">
    <property type="entry name" value="DUF5808"/>
</dbReference>
<accession>A0AAX2ZG51</accession>
<feature type="transmembrane region" description="Helical" evidence="1">
    <location>
        <begin position="237"/>
        <end position="263"/>
    </location>
</feature>
<evidence type="ECO:0000259" key="3">
    <source>
        <dbReference type="Pfam" id="PF19124"/>
    </source>
</evidence>
<gene>
    <name evidence="4" type="ORF">JW646_17540</name>
</gene>
<keyword evidence="1" id="KW-1133">Transmembrane helix</keyword>
<keyword evidence="1" id="KW-0812">Transmembrane</keyword>
<dbReference type="RefSeq" id="WP_228415845.1">
    <property type="nucleotide sequence ID" value="NZ_CP081135.1"/>
</dbReference>
<keyword evidence="5" id="KW-1185">Reference proteome</keyword>